<accession>A0A9D2D284</accession>
<gene>
    <name evidence="1" type="ORF">IAA08_05080</name>
</gene>
<comment type="caution">
    <text evidence="1">The sequence shown here is derived from an EMBL/GenBank/DDBJ whole genome shotgun (WGS) entry which is preliminary data.</text>
</comment>
<sequence>MRRMEFKMERTGLLEVGDVLPVTESRLPNSWYYTLGKAYAMSANYTFRERLKSREGKVVDVKETPAGYYVTVEFDE</sequence>
<proteinExistence type="predicted"/>
<evidence type="ECO:0000313" key="1">
    <source>
        <dbReference type="EMBL" id="HIZ07291.1"/>
    </source>
</evidence>
<reference evidence="1" key="1">
    <citation type="journal article" date="2021" name="PeerJ">
        <title>Extensive microbial diversity within the chicken gut microbiome revealed by metagenomics and culture.</title>
        <authorList>
            <person name="Gilroy R."/>
            <person name="Ravi A."/>
            <person name="Getino M."/>
            <person name="Pursley I."/>
            <person name="Horton D.L."/>
            <person name="Alikhan N.F."/>
            <person name="Baker D."/>
            <person name="Gharbi K."/>
            <person name="Hall N."/>
            <person name="Watson M."/>
            <person name="Adriaenssens E.M."/>
            <person name="Foster-Nyarko E."/>
            <person name="Jarju S."/>
            <person name="Secka A."/>
            <person name="Antonio M."/>
            <person name="Oren A."/>
            <person name="Chaudhuri R.R."/>
            <person name="La Ragione R."/>
            <person name="Hildebrand F."/>
            <person name="Pallen M.J."/>
        </authorList>
    </citation>
    <scope>NUCLEOTIDE SEQUENCE</scope>
    <source>
        <strain evidence="1">CHK192-9172</strain>
    </source>
</reference>
<dbReference type="EMBL" id="DXCH01000142">
    <property type="protein sequence ID" value="HIZ07291.1"/>
    <property type="molecule type" value="Genomic_DNA"/>
</dbReference>
<protein>
    <submittedName>
        <fullName evidence="1">Uncharacterized protein</fullName>
    </submittedName>
</protein>
<evidence type="ECO:0000313" key="2">
    <source>
        <dbReference type="Proteomes" id="UP000824024"/>
    </source>
</evidence>
<name>A0A9D2D284_9FIRM</name>
<dbReference type="AlphaFoldDB" id="A0A9D2D284"/>
<dbReference type="Proteomes" id="UP000824024">
    <property type="component" value="Unassembled WGS sequence"/>
</dbReference>
<reference evidence="1" key="2">
    <citation type="submission" date="2021-04" db="EMBL/GenBank/DDBJ databases">
        <authorList>
            <person name="Gilroy R."/>
        </authorList>
    </citation>
    <scope>NUCLEOTIDE SEQUENCE</scope>
    <source>
        <strain evidence="1">CHK192-9172</strain>
    </source>
</reference>
<organism evidence="1 2">
    <name type="scientific">Candidatus Eubacterium avistercoris</name>
    <dbReference type="NCBI Taxonomy" id="2838567"/>
    <lineage>
        <taxon>Bacteria</taxon>
        <taxon>Bacillati</taxon>
        <taxon>Bacillota</taxon>
        <taxon>Clostridia</taxon>
        <taxon>Eubacteriales</taxon>
        <taxon>Eubacteriaceae</taxon>
        <taxon>Eubacterium</taxon>
    </lineage>
</organism>